<keyword evidence="2" id="KW-1185">Reference proteome</keyword>
<dbReference type="AlphaFoldDB" id="A0A9Q3BGW9"/>
<reference evidence="1" key="1">
    <citation type="submission" date="2021-03" db="EMBL/GenBank/DDBJ databases">
        <title>Draft genome sequence of rust myrtle Austropuccinia psidii MF-1, a brazilian biotype.</title>
        <authorList>
            <person name="Quecine M.C."/>
            <person name="Pachon D.M.R."/>
            <person name="Bonatelli M.L."/>
            <person name="Correr F.H."/>
            <person name="Franceschini L.M."/>
            <person name="Leite T.F."/>
            <person name="Margarido G.R.A."/>
            <person name="Almeida C.A."/>
            <person name="Ferrarezi J.A."/>
            <person name="Labate C.A."/>
        </authorList>
    </citation>
    <scope>NUCLEOTIDE SEQUENCE</scope>
    <source>
        <strain evidence="1">MF-1</strain>
    </source>
</reference>
<accession>A0A9Q3BGW9</accession>
<protein>
    <submittedName>
        <fullName evidence="1">Uncharacterized protein</fullName>
    </submittedName>
</protein>
<sequence length="148" mass="16620">MDWVAISYQGNLDDFIIRCQKAMIDMASVNIKIPPDVLSYCILGKLCDNSNMYYLADSLAMSPYATENHNTTLNRLQSFARHQESKHHSSAPEKDSAALITATNIKPQFPRKMVYFCANGTHNPLKTTHCHSQGGRGITNHLKQSLLH</sequence>
<gene>
    <name evidence="1" type="ORF">O181_004718</name>
</gene>
<name>A0A9Q3BGW9_9BASI</name>
<proteinExistence type="predicted"/>
<dbReference type="OrthoDB" id="2506005at2759"/>
<evidence type="ECO:0000313" key="1">
    <source>
        <dbReference type="EMBL" id="MBW0465003.1"/>
    </source>
</evidence>
<comment type="caution">
    <text evidence="1">The sequence shown here is derived from an EMBL/GenBank/DDBJ whole genome shotgun (WGS) entry which is preliminary data.</text>
</comment>
<evidence type="ECO:0000313" key="2">
    <source>
        <dbReference type="Proteomes" id="UP000765509"/>
    </source>
</evidence>
<dbReference type="Proteomes" id="UP000765509">
    <property type="component" value="Unassembled WGS sequence"/>
</dbReference>
<dbReference type="EMBL" id="AVOT02000930">
    <property type="protein sequence ID" value="MBW0465003.1"/>
    <property type="molecule type" value="Genomic_DNA"/>
</dbReference>
<organism evidence="1 2">
    <name type="scientific">Austropuccinia psidii MF-1</name>
    <dbReference type="NCBI Taxonomy" id="1389203"/>
    <lineage>
        <taxon>Eukaryota</taxon>
        <taxon>Fungi</taxon>
        <taxon>Dikarya</taxon>
        <taxon>Basidiomycota</taxon>
        <taxon>Pucciniomycotina</taxon>
        <taxon>Pucciniomycetes</taxon>
        <taxon>Pucciniales</taxon>
        <taxon>Sphaerophragmiaceae</taxon>
        <taxon>Austropuccinia</taxon>
    </lineage>
</organism>